<reference evidence="1" key="1">
    <citation type="submission" date="2021-03" db="EMBL/GenBank/DDBJ databases">
        <title>Evolutionary priming and transition to the ectomycorrhizal habit in an iconic lineage of mushroom-forming fungi: is preadaptation a requirement?</title>
        <authorList>
            <consortium name="DOE Joint Genome Institute"/>
            <person name="Looney B.P."/>
            <person name="Miyauchi S."/>
            <person name="Morin E."/>
            <person name="Drula E."/>
            <person name="Courty P.E."/>
            <person name="Chicoki N."/>
            <person name="Fauchery L."/>
            <person name="Kohler A."/>
            <person name="Kuo A."/>
            <person name="LaButti K."/>
            <person name="Pangilinan J."/>
            <person name="Lipzen A."/>
            <person name="Riley R."/>
            <person name="Andreopoulos W."/>
            <person name="He G."/>
            <person name="Johnson J."/>
            <person name="Barry K.W."/>
            <person name="Grigoriev I.V."/>
            <person name="Nagy L."/>
            <person name="Hibbett D."/>
            <person name="Henrissat B."/>
            <person name="Matheny P.B."/>
            <person name="Labbe J."/>
            <person name="Martin A.F."/>
        </authorList>
    </citation>
    <scope>NUCLEOTIDE SEQUENCE</scope>
    <source>
        <strain evidence="1">BPL698</strain>
    </source>
</reference>
<protein>
    <submittedName>
        <fullName evidence="1">Uncharacterized protein</fullName>
    </submittedName>
</protein>
<dbReference type="EMBL" id="JAGFNK010000563">
    <property type="protein sequence ID" value="KAI9448726.1"/>
    <property type="molecule type" value="Genomic_DNA"/>
</dbReference>
<evidence type="ECO:0000313" key="2">
    <source>
        <dbReference type="Proteomes" id="UP001207468"/>
    </source>
</evidence>
<evidence type="ECO:0000313" key="1">
    <source>
        <dbReference type="EMBL" id="KAI9448726.1"/>
    </source>
</evidence>
<proteinExistence type="predicted"/>
<sequence length="837" mass="94619">MSSTTRRSTRKRSRTERASGASPVMLSPVLSGLPPHPPRGLSGPCPPPDCEYTHTVTIRADADNPGDVITLFFSPATAKRNWFVAAFPAPFYRRSYRRPGTPHPPPAPRATTDQRFHIYFGCPVCGVYSRKWGITDCARGDGSFYVNPVVHDECPSCLVDQSRTSGTSAALRLVPSIGRPCFAPEQWDGVIPTPLGRPGRAFVDDHIVPPGLRERLFDGGAFLAGYFHSPLDRLQGSAALGLAPRERLSYLYEHPEEWPVVRSSLPAFEPSPTPAVPVPDPPMPDGGAVPGGNRSPLFTEEAPDLESGVADPSRGSTEEYRDRQSRLPTVRPRRVPQLAKRGKKRVPLVDLRRSARVKREPSPTPDLNATPSLRFPSPIRPGPSGLPNCSPRLSPPRLPLQAPLRQVHPCGLIRSMTSSRRSRPLSYLSYWRRTFFRAWYESPLETRMALHHCWVVMRENPLLATRFLVINFLRRIGIVTILVLTYRRRFSVKEGLVLLLVLELVTDGSYIYMEPTRSGCFVCYYEVNTLIKPPVRNINEVQKFMRVTDMVRCTGININLEMMLQPKCGWRFRIMMFQTPYTMDDINKTHIDDMPRNRALYSADNQQGYYAPNAQLLTNHHLKDDGEYECSLNPKFNDLFKYQRNNLDVLNYHTVLHSMRVSAPFCTVIYDKHTYFINRRNKMKKVVFNRLIPMSTPWKYEPTMHDDIIDNHPQDEQDPDRKVYVLIIGTPVTGGLNDPGQNMHGWDPEHPLEAQEPDEIFVHREDREGSVVAPEFGPLVDQPVWRRAPTAVPIPQQGAPPQAVAGPSTRTRVAAARVPDPDPDEEPEDRPDVDQDQ</sequence>
<keyword evidence="2" id="KW-1185">Reference proteome</keyword>
<gene>
    <name evidence="1" type="ORF">F5148DRAFT_1153369</name>
</gene>
<dbReference type="Proteomes" id="UP001207468">
    <property type="component" value="Unassembled WGS sequence"/>
</dbReference>
<name>A0ACC0TUL1_9AGAM</name>
<accession>A0ACC0TUL1</accession>
<organism evidence="1 2">
    <name type="scientific">Russula earlei</name>
    <dbReference type="NCBI Taxonomy" id="71964"/>
    <lineage>
        <taxon>Eukaryota</taxon>
        <taxon>Fungi</taxon>
        <taxon>Dikarya</taxon>
        <taxon>Basidiomycota</taxon>
        <taxon>Agaricomycotina</taxon>
        <taxon>Agaricomycetes</taxon>
        <taxon>Russulales</taxon>
        <taxon>Russulaceae</taxon>
        <taxon>Russula</taxon>
    </lineage>
</organism>
<feature type="non-terminal residue" evidence="1">
    <location>
        <position position="837"/>
    </location>
</feature>
<comment type="caution">
    <text evidence="1">The sequence shown here is derived from an EMBL/GenBank/DDBJ whole genome shotgun (WGS) entry which is preliminary data.</text>
</comment>